<dbReference type="Proteomes" id="UP000590647">
    <property type="component" value="Unassembled WGS sequence"/>
</dbReference>
<feature type="chain" id="PRO_5030592815" description="Tat pathway signal protein" evidence="1">
    <location>
        <begin position="33"/>
        <end position="190"/>
    </location>
</feature>
<organism evidence="2 3">
    <name type="scientific">Streptomyces caelestis</name>
    <dbReference type="NCBI Taxonomy" id="36816"/>
    <lineage>
        <taxon>Bacteria</taxon>
        <taxon>Bacillati</taxon>
        <taxon>Actinomycetota</taxon>
        <taxon>Actinomycetes</taxon>
        <taxon>Kitasatosporales</taxon>
        <taxon>Streptomycetaceae</taxon>
        <taxon>Streptomyces</taxon>
    </lineage>
</organism>
<dbReference type="EMBL" id="JACHNE010000001">
    <property type="protein sequence ID" value="MBB5793146.1"/>
    <property type="molecule type" value="Genomic_DNA"/>
</dbReference>
<name>A0A7W9H0P3_9ACTN</name>
<dbReference type="RefSeq" id="WP_184981198.1">
    <property type="nucleotide sequence ID" value="NZ_JACHNE010000001.1"/>
</dbReference>
<dbReference type="AlphaFoldDB" id="A0A7W9H0P3"/>
<feature type="signal peptide" evidence="1">
    <location>
        <begin position="1"/>
        <end position="32"/>
    </location>
</feature>
<gene>
    <name evidence="2" type="ORF">HDA41_001110</name>
</gene>
<proteinExistence type="predicted"/>
<dbReference type="InterPro" id="IPR036366">
    <property type="entry name" value="PGBDSf"/>
</dbReference>
<dbReference type="Gene3D" id="1.10.101.10">
    <property type="entry name" value="PGBD-like superfamily/PGBD"/>
    <property type="match status" value="1"/>
</dbReference>
<evidence type="ECO:0000256" key="1">
    <source>
        <dbReference type="SAM" id="SignalP"/>
    </source>
</evidence>
<evidence type="ECO:0000313" key="3">
    <source>
        <dbReference type="Proteomes" id="UP000590647"/>
    </source>
</evidence>
<keyword evidence="3" id="KW-1185">Reference proteome</keyword>
<reference evidence="2 3" key="1">
    <citation type="submission" date="2020-08" db="EMBL/GenBank/DDBJ databases">
        <title>Sequencing the genomes of 1000 actinobacteria strains.</title>
        <authorList>
            <person name="Klenk H.-P."/>
        </authorList>
    </citation>
    <scope>NUCLEOTIDE SEQUENCE [LARGE SCALE GENOMIC DNA]</scope>
    <source>
        <strain evidence="2 3">DSM 40084</strain>
    </source>
</reference>
<evidence type="ECO:0000313" key="2">
    <source>
        <dbReference type="EMBL" id="MBB5793146.1"/>
    </source>
</evidence>
<comment type="caution">
    <text evidence="2">The sequence shown here is derived from an EMBL/GenBank/DDBJ whole genome shotgun (WGS) entry which is preliminary data.</text>
</comment>
<keyword evidence="1" id="KW-0732">Signal</keyword>
<evidence type="ECO:0008006" key="4">
    <source>
        <dbReference type="Google" id="ProtNLM"/>
    </source>
</evidence>
<protein>
    <recommendedName>
        <fullName evidence="4">Tat pathway signal protein</fullName>
    </recommendedName>
</protein>
<sequence>MTFRSIRSRLATAVVTAAVAGALAISASPASANTSDGYISGGGDFTNDWGDEGTLSQSSYAKSNATCLWQQILWAEGAKEQDGTAYDASDIDGDFGPNTDHATQNLQDRWPLQYVDGKVGNETWAYADSKLSFYDYAYEYAFGGKILHYSGAVRSFYLVRAENGRYVFWEGSTNDNGNYRFAAYKSRTCS</sequence>
<accession>A0A7W9H0P3</accession>